<dbReference type="EMBL" id="LSRX01000144">
    <property type="protein sequence ID" value="OLQ07198.1"/>
    <property type="molecule type" value="Genomic_DNA"/>
</dbReference>
<dbReference type="PANTHER" id="PTHR11106:SF27">
    <property type="entry name" value="MACRO DOMAIN-CONTAINING PROTEIN"/>
    <property type="match status" value="1"/>
</dbReference>
<accession>A0A1Q9EIJ5</accession>
<dbReference type="InterPro" id="IPR035979">
    <property type="entry name" value="RBD_domain_sf"/>
</dbReference>
<dbReference type="OrthoDB" id="6133115at2759"/>
<evidence type="ECO:0000259" key="1">
    <source>
        <dbReference type="PROSITE" id="PS51154"/>
    </source>
</evidence>
<keyword evidence="3" id="KW-1185">Reference proteome</keyword>
<dbReference type="GO" id="GO:0003676">
    <property type="term" value="F:nucleic acid binding"/>
    <property type="evidence" value="ECO:0007669"/>
    <property type="project" value="InterPro"/>
</dbReference>
<gene>
    <name evidence="2" type="primary">macrod2</name>
    <name evidence="2" type="ORF">AK812_SmicGene9405</name>
</gene>
<dbReference type="PROSITE" id="PS51154">
    <property type="entry name" value="MACRO"/>
    <property type="match status" value="1"/>
</dbReference>
<dbReference type="SMART" id="SM00506">
    <property type="entry name" value="A1pp"/>
    <property type="match status" value="1"/>
</dbReference>
<evidence type="ECO:0000313" key="2">
    <source>
        <dbReference type="EMBL" id="OLQ07198.1"/>
    </source>
</evidence>
<dbReference type="Gene3D" id="3.30.70.330">
    <property type="match status" value="1"/>
</dbReference>
<reference evidence="2 3" key="1">
    <citation type="submission" date="2016-02" db="EMBL/GenBank/DDBJ databases">
        <title>Genome analysis of coral dinoflagellate symbionts highlights evolutionary adaptations to a symbiotic lifestyle.</title>
        <authorList>
            <person name="Aranda M."/>
            <person name="Li Y."/>
            <person name="Liew Y.J."/>
            <person name="Baumgarten S."/>
            <person name="Simakov O."/>
            <person name="Wilson M."/>
            <person name="Piel J."/>
            <person name="Ashoor H."/>
            <person name="Bougouffa S."/>
            <person name="Bajic V.B."/>
            <person name="Ryu T."/>
            <person name="Ravasi T."/>
            <person name="Bayer T."/>
            <person name="Micklem G."/>
            <person name="Kim H."/>
            <person name="Bhak J."/>
            <person name="Lajeunesse T.C."/>
            <person name="Voolstra C.R."/>
        </authorList>
    </citation>
    <scope>NUCLEOTIDE SEQUENCE [LARGE SCALE GENOMIC DNA]</scope>
    <source>
        <strain evidence="2 3">CCMP2467</strain>
    </source>
</reference>
<organism evidence="2 3">
    <name type="scientific">Symbiodinium microadriaticum</name>
    <name type="common">Dinoflagellate</name>
    <name type="synonym">Zooxanthella microadriatica</name>
    <dbReference type="NCBI Taxonomy" id="2951"/>
    <lineage>
        <taxon>Eukaryota</taxon>
        <taxon>Sar</taxon>
        <taxon>Alveolata</taxon>
        <taxon>Dinophyceae</taxon>
        <taxon>Suessiales</taxon>
        <taxon>Symbiodiniaceae</taxon>
        <taxon>Symbiodinium</taxon>
    </lineage>
</organism>
<dbReference type="SUPFAM" id="SSF52949">
    <property type="entry name" value="Macro domain-like"/>
    <property type="match status" value="1"/>
</dbReference>
<sequence>MFALVHQICTASPRDGTRVIVSGLPASVSWQVLKDHFNAIGPVAYCKANRQEDALLVKHSSNDTGAQNIPISLFVALRAAHFLSEHALSEKYALVAPAQAEEAAAPWHGGFEDSLELVRYESAAAAEAKLRYSGMEVHGHIINVKADLTSRDGTRVLVMGWQSSELAQSPQLESQTRRPAAASWQELKHLLSAAYPVAHAKVQELPGAAQAAAPKPAMLGMMGRHGSSSDHGSADLLSRGRGIRSSVAPVEPFNPKSTRVSTAFAMAESKLPDRGVEVQVSYAVKTTQVAISAGSVVDFTGDAIVNAANRGGLGGGGVDGAINSAGGPKLVAARRELSVLEDSEYGDRIRTGEARATIGGDLSAKWVIHAVGPIYWEVEGDDFQAADDLLYSAYAHSLAVAKQHEVKTMAFCLLSAGIFRGERALADVLEIGCKAVKDHIYEGLEEVHIVGFTQSEIEELMAAAERVFGASGLATKASALARGEEGGHDS</sequence>
<proteinExistence type="predicted"/>
<dbReference type="Pfam" id="PF01661">
    <property type="entry name" value="Macro"/>
    <property type="match status" value="1"/>
</dbReference>
<dbReference type="PANTHER" id="PTHR11106">
    <property type="entry name" value="GANGLIOSIDE INDUCED DIFFERENTIATION ASSOCIATED PROTEIN 2-RELATED"/>
    <property type="match status" value="1"/>
</dbReference>
<dbReference type="SUPFAM" id="SSF54928">
    <property type="entry name" value="RNA-binding domain, RBD"/>
    <property type="match status" value="1"/>
</dbReference>
<evidence type="ECO:0000313" key="3">
    <source>
        <dbReference type="Proteomes" id="UP000186817"/>
    </source>
</evidence>
<dbReference type="Gene3D" id="3.40.220.10">
    <property type="entry name" value="Leucine Aminopeptidase, subunit E, domain 1"/>
    <property type="match status" value="1"/>
</dbReference>
<dbReference type="InterPro" id="IPR002589">
    <property type="entry name" value="Macro_dom"/>
</dbReference>
<dbReference type="AlphaFoldDB" id="A0A1Q9EIJ5"/>
<name>A0A1Q9EIJ5_SYMMI</name>
<protein>
    <submittedName>
        <fullName evidence="2">O-acetyl-ADP-ribose deacetylase MACROD2</fullName>
    </submittedName>
</protein>
<feature type="domain" description="Macro" evidence="1">
    <location>
        <begin position="276"/>
        <end position="468"/>
    </location>
</feature>
<dbReference type="InterPro" id="IPR012677">
    <property type="entry name" value="Nucleotide-bd_a/b_plait_sf"/>
</dbReference>
<comment type="caution">
    <text evidence="2">The sequence shown here is derived from an EMBL/GenBank/DDBJ whole genome shotgun (WGS) entry which is preliminary data.</text>
</comment>
<dbReference type="Proteomes" id="UP000186817">
    <property type="component" value="Unassembled WGS sequence"/>
</dbReference>
<dbReference type="InterPro" id="IPR043472">
    <property type="entry name" value="Macro_dom-like"/>
</dbReference>